<dbReference type="InterPro" id="IPR004358">
    <property type="entry name" value="Sig_transdc_His_kin-like_C"/>
</dbReference>
<dbReference type="CDD" id="cd00075">
    <property type="entry name" value="HATPase"/>
    <property type="match status" value="1"/>
</dbReference>
<feature type="transmembrane region" description="Helical" evidence="13">
    <location>
        <begin position="94"/>
        <end position="112"/>
    </location>
</feature>
<evidence type="ECO:0000256" key="5">
    <source>
        <dbReference type="ARBA" id="ARBA00022679"/>
    </source>
</evidence>
<evidence type="ECO:0000256" key="4">
    <source>
        <dbReference type="ARBA" id="ARBA00022553"/>
    </source>
</evidence>
<dbReference type="SUPFAM" id="SSF47384">
    <property type="entry name" value="Homodimeric domain of signal transducing histidine kinase"/>
    <property type="match status" value="1"/>
</dbReference>
<dbReference type="CDD" id="cd00082">
    <property type="entry name" value="HisKA"/>
    <property type="match status" value="1"/>
</dbReference>
<dbReference type="PRINTS" id="PR00344">
    <property type="entry name" value="BCTRLSENSOR"/>
</dbReference>
<dbReference type="SUPFAM" id="SSF55781">
    <property type="entry name" value="GAF domain-like"/>
    <property type="match status" value="1"/>
</dbReference>
<keyword evidence="4" id="KW-0597">Phosphoprotein</keyword>
<reference evidence="15" key="1">
    <citation type="submission" date="2020-10" db="EMBL/GenBank/DDBJ databases">
        <title>Connecting structure to function with the recovery of over 1000 high-quality activated sludge metagenome-assembled genomes encoding full-length rRNA genes using long-read sequencing.</title>
        <authorList>
            <person name="Singleton C.M."/>
            <person name="Petriglieri F."/>
            <person name="Kristensen J.M."/>
            <person name="Kirkegaard R.H."/>
            <person name="Michaelsen T.Y."/>
            <person name="Andersen M.H."/>
            <person name="Karst S.M."/>
            <person name="Dueholm M.S."/>
            <person name="Nielsen P.H."/>
            <person name="Albertsen M."/>
        </authorList>
    </citation>
    <scope>NUCLEOTIDE SEQUENCE</scope>
    <source>
        <strain evidence="15">OdNE_18-Q3-R46-58_BAT3C.305</strain>
    </source>
</reference>
<evidence type="ECO:0000256" key="3">
    <source>
        <dbReference type="ARBA" id="ARBA00012438"/>
    </source>
</evidence>
<keyword evidence="8" id="KW-0418">Kinase</keyword>
<dbReference type="InterPro" id="IPR036890">
    <property type="entry name" value="HATPase_C_sf"/>
</dbReference>
<dbReference type="InterPro" id="IPR029016">
    <property type="entry name" value="GAF-like_dom_sf"/>
</dbReference>
<dbReference type="InterPro" id="IPR025201">
    <property type="entry name" value="KdpD_TM"/>
</dbReference>
<feature type="transmembrane region" description="Helical" evidence="13">
    <location>
        <begin position="47"/>
        <end position="74"/>
    </location>
</feature>
<sequence length="509" mass="54689">MSFAVTLQSASTRRVAGYVAAVVACCLTAAVAFPLRDHLDLPDIVMLFLLAVFLVATFFGRGPAVVASFLSVALFDYYFDTPHHFLFFGDAEHFLTFAIMLAVGLVTAQLVSRAAEKTDDARARERETRQLYEAARAMAGAHDVTQILEAAQHYLSNRGLGGNLLVAGDDDRLADHPGGHHVLSIAESGGAEAAYRGSEFVAADPRDHAGAAIVCFPLRAPTRVRGVLAVTPLDGHTRLADEQYKAVEALASLAALALERLHYAASAQRAELMVADERLRTSVLTSLSHDLRTPLTSLVGLADTLAERRETLPADAAETAGIIRDQAQAMYKLISDLLDMARLKSASAPLRREWQPFEDVVGSSLRLAENVAPDRHVMIDLLPDLPLIFFDAVLIERVLCNLLDNAFKYARPGARISLAARLSSAHLEVSVCNDGSEFPAGRIDSMFDLFVRGANESCIPGAGLGLAICKAIVEAHGGSIRAENRAGGACVRFTLPCLTPPPVTIEDEP</sequence>
<dbReference type="SUPFAM" id="SSF55874">
    <property type="entry name" value="ATPase domain of HSP90 chaperone/DNA topoisomerase II/histidine kinase"/>
    <property type="match status" value="1"/>
</dbReference>
<dbReference type="Gene3D" id="3.30.565.10">
    <property type="entry name" value="Histidine kinase-like ATPase, C-terminal domain"/>
    <property type="match status" value="1"/>
</dbReference>
<dbReference type="SMART" id="SM00388">
    <property type="entry name" value="HisKA"/>
    <property type="match status" value="1"/>
</dbReference>
<dbReference type="InterPro" id="IPR038318">
    <property type="entry name" value="KdpD_sf"/>
</dbReference>
<comment type="catalytic activity">
    <reaction evidence="1">
        <text>ATP + protein L-histidine = ADP + protein N-phospho-L-histidine.</text>
        <dbReference type="EC" id="2.7.13.3"/>
    </reaction>
</comment>
<dbReference type="GO" id="GO:0000155">
    <property type="term" value="F:phosphorelay sensor kinase activity"/>
    <property type="evidence" value="ECO:0007669"/>
    <property type="project" value="InterPro"/>
</dbReference>
<evidence type="ECO:0000256" key="13">
    <source>
        <dbReference type="SAM" id="Phobius"/>
    </source>
</evidence>
<dbReference type="Gene3D" id="3.30.450.40">
    <property type="match status" value="1"/>
</dbReference>
<keyword evidence="10 13" id="KW-1133">Transmembrane helix</keyword>
<dbReference type="Pfam" id="PF13493">
    <property type="entry name" value="DUF4118"/>
    <property type="match status" value="1"/>
</dbReference>
<dbReference type="Gene3D" id="1.20.120.620">
    <property type="entry name" value="Backbone structure of the membrane domain of e. Coli histidine kinase receptor kdpd"/>
    <property type="match status" value="1"/>
</dbReference>
<keyword evidence="6 13" id="KW-0812">Transmembrane</keyword>
<feature type="transmembrane region" description="Helical" evidence="13">
    <location>
        <begin position="15"/>
        <end position="35"/>
    </location>
</feature>
<comment type="caution">
    <text evidence="15">The sequence shown here is derived from an EMBL/GenBank/DDBJ whole genome shotgun (WGS) entry which is preliminary data.</text>
</comment>
<evidence type="ECO:0000256" key="7">
    <source>
        <dbReference type="ARBA" id="ARBA00022741"/>
    </source>
</evidence>
<proteinExistence type="predicted"/>
<dbReference type="GO" id="GO:0005886">
    <property type="term" value="C:plasma membrane"/>
    <property type="evidence" value="ECO:0007669"/>
    <property type="project" value="TreeGrafter"/>
</dbReference>
<dbReference type="SMART" id="SM00387">
    <property type="entry name" value="HATPase_c"/>
    <property type="match status" value="1"/>
</dbReference>
<evidence type="ECO:0000259" key="14">
    <source>
        <dbReference type="PROSITE" id="PS50109"/>
    </source>
</evidence>
<evidence type="ECO:0000256" key="2">
    <source>
        <dbReference type="ARBA" id="ARBA00004141"/>
    </source>
</evidence>
<evidence type="ECO:0000256" key="10">
    <source>
        <dbReference type="ARBA" id="ARBA00022989"/>
    </source>
</evidence>
<dbReference type="PROSITE" id="PS50109">
    <property type="entry name" value="HIS_KIN"/>
    <property type="match status" value="1"/>
</dbReference>
<accession>A0A9D7LQA7</accession>
<protein>
    <recommendedName>
        <fullName evidence="3">histidine kinase</fullName>
        <ecNumber evidence="3">2.7.13.3</ecNumber>
    </recommendedName>
</protein>
<dbReference type="InterPro" id="IPR052023">
    <property type="entry name" value="Histidine_kinase_KdpD"/>
</dbReference>
<dbReference type="Proteomes" id="UP000808146">
    <property type="component" value="Unassembled WGS sequence"/>
</dbReference>
<name>A0A9D7LQA7_9RHOO</name>
<evidence type="ECO:0000313" key="16">
    <source>
        <dbReference type="Proteomes" id="UP000808146"/>
    </source>
</evidence>
<evidence type="ECO:0000313" key="15">
    <source>
        <dbReference type="EMBL" id="MBK8890153.1"/>
    </source>
</evidence>
<dbReference type="InterPro" id="IPR003018">
    <property type="entry name" value="GAF"/>
</dbReference>
<dbReference type="InterPro" id="IPR003594">
    <property type="entry name" value="HATPase_dom"/>
</dbReference>
<evidence type="ECO:0000256" key="1">
    <source>
        <dbReference type="ARBA" id="ARBA00000085"/>
    </source>
</evidence>
<dbReference type="Pfam" id="PF00512">
    <property type="entry name" value="HisKA"/>
    <property type="match status" value="1"/>
</dbReference>
<dbReference type="PANTHER" id="PTHR45569">
    <property type="entry name" value="SENSOR PROTEIN KDPD"/>
    <property type="match status" value="1"/>
</dbReference>
<evidence type="ECO:0000256" key="11">
    <source>
        <dbReference type="ARBA" id="ARBA00023012"/>
    </source>
</evidence>
<dbReference type="InterPro" id="IPR036097">
    <property type="entry name" value="HisK_dim/P_sf"/>
</dbReference>
<dbReference type="GO" id="GO:0005524">
    <property type="term" value="F:ATP binding"/>
    <property type="evidence" value="ECO:0007669"/>
    <property type="project" value="UniProtKB-KW"/>
</dbReference>
<keyword evidence="9" id="KW-0067">ATP-binding</keyword>
<keyword evidence="11" id="KW-0902">Two-component regulatory system</keyword>
<dbReference type="Gene3D" id="1.10.287.130">
    <property type="match status" value="1"/>
</dbReference>
<organism evidence="15 16">
    <name type="scientific">Candidatus Dechloromonas phosphorivorans</name>
    <dbReference type="NCBI Taxonomy" id="2899244"/>
    <lineage>
        <taxon>Bacteria</taxon>
        <taxon>Pseudomonadati</taxon>
        <taxon>Pseudomonadota</taxon>
        <taxon>Betaproteobacteria</taxon>
        <taxon>Rhodocyclales</taxon>
        <taxon>Azonexaceae</taxon>
        <taxon>Dechloromonas</taxon>
    </lineage>
</organism>
<dbReference type="AlphaFoldDB" id="A0A9D7LQA7"/>
<keyword evidence="5" id="KW-0808">Transferase</keyword>
<dbReference type="InterPro" id="IPR003661">
    <property type="entry name" value="HisK_dim/P_dom"/>
</dbReference>
<evidence type="ECO:0000256" key="12">
    <source>
        <dbReference type="ARBA" id="ARBA00023136"/>
    </source>
</evidence>
<dbReference type="Pfam" id="PF13492">
    <property type="entry name" value="GAF_3"/>
    <property type="match status" value="1"/>
</dbReference>
<evidence type="ECO:0000256" key="8">
    <source>
        <dbReference type="ARBA" id="ARBA00022777"/>
    </source>
</evidence>
<dbReference type="PANTHER" id="PTHR45569:SF1">
    <property type="entry name" value="SENSOR PROTEIN KDPD"/>
    <property type="match status" value="1"/>
</dbReference>
<evidence type="ECO:0000256" key="9">
    <source>
        <dbReference type="ARBA" id="ARBA00022840"/>
    </source>
</evidence>
<dbReference type="InterPro" id="IPR005467">
    <property type="entry name" value="His_kinase_dom"/>
</dbReference>
<feature type="domain" description="Histidine kinase" evidence="14">
    <location>
        <begin position="286"/>
        <end position="499"/>
    </location>
</feature>
<dbReference type="EC" id="2.7.13.3" evidence="3"/>
<dbReference type="Pfam" id="PF02518">
    <property type="entry name" value="HATPase_c"/>
    <property type="match status" value="1"/>
</dbReference>
<gene>
    <name evidence="15" type="ORF">IPN75_06990</name>
</gene>
<keyword evidence="12 13" id="KW-0472">Membrane</keyword>
<keyword evidence="7" id="KW-0547">Nucleotide-binding</keyword>
<comment type="subcellular location">
    <subcellularLocation>
        <location evidence="2">Membrane</location>
        <topology evidence="2">Multi-pass membrane protein</topology>
    </subcellularLocation>
</comment>
<dbReference type="EMBL" id="JADKBR010000005">
    <property type="protein sequence ID" value="MBK8890153.1"/>
    <property type="molecule type" value="Genomic_DNA"/>
</dbReference>
<evidence type="ECO:0000256" key="6">
    <source>
        <dbReference type="ARBA" id="ARBA00022692"/>
    </source>
</evidence>